<dbReference type="InterPro" id="IPR056125">
    <property type="entry name" value="DUF7708"/>
</dbReference>
<reference evidence="5" key="1">
    <citation type="submission" date="2023-01" db="EMBL/GenBank/DDBJ databases">
        <title>The chitinases involved in constricting ring structure development in the nematode-trapping fungus Drechslerella dactyloides.</title>
        <authorList>
            <person name="Wang R."/>
            <person name="Zhang L."/>
            <person name="Tang P."/>
            <person name="Li S."/>
            <person name="Liang L."/>
        </authorList>
    </citation>
    <scope>NUCLEOTIDE SEQUENCE</scope>
    <source>
        <strain evidence="5">YMF1.00031</strain>
    </source>
</reference>
<organism evidence="5 6">
    <name type="scientific">Drechslerella dactyloides</name>
    <name type="common">Nematode-trapping fungus</name>
    <name type="synonym">Arthrobotrys dactyloides</name>
    <dbReference type="NCBI Taxonomy" id="74499"/>
    <lineage>
        <taxon>Eukaryota</taxon>
        <taxon>Fungi</taxon>
        <taxon>Dikarya</taxon>
        <taxon>Ascomycota</taxon>
        <taxon>Pezizomycotina</taxon>
        <taxon>Orbiliomycetes</taxon>
        <taxon>Orbiliales</taxon>
        <taxon>Orbiliaceae</taxon>
        <taxon>Drechslerella</taxon>
    </lineage>
</organism>
<dbReference type="Gene3D" id="3.40.50.300">
    <property type="entry name" value="P-loop containing nucleotide triphosphate hydrolases"/>
    <property type="match status" value="1"/>
</dbReference>
<feature type="domain" description="Nephrocystin 3-like N-terminal" evidence="4">
    <location>
        <begin position="393"/>
        <end position="566"/>
    </location>
</feature>
<keyword evidence="6" id="KW-1185">Reference proteome</keyword>
<comment type="caution">
    <text evidence="5">The sequence shown here is derived from an EMBL/GenBank/DDBJ whole genome shotgun (WGS) entry which is preliminary data.</text>
</comment>
<dbReference type="PANTHER" id="PTHR10039:SF17">
    <property type="entry name" value="FUNGAL STAND N-TERMINAL GOODBYE DOMAIN-CONTAINING PROTEIN-RELATED"/>
    <property type="match status" value="1"/>
</dbReference>
<dbReference type="PANTHER" id="PTHR10039">
    <property type="entry name" value="AMELOGENIN"/>
    <property type="match status" value="1"/>
</dbReference>
<gene>
    <name evidence="5" type="ORF">Dda_1092</name>
</gene>
<evidence type="ECO:0000313" key="6">
    <source>
        <dbReference type="Proteomes" id="UP001221413"/>
    </source>
</evidence>
<feature type="compositionally biased region" description="Low complexity" evidence="2">
    <location>
        <begin position="1"/>
        <end position="12"/>
    </location>
</feature>
<name>A0AAD6NN56_DREDA</name>
<evidence type="ECO:0000259" key="3">
    <source>
        <dbReference type="Pfam" id="PF24809"/>
    </source>
</evidence>
<proteinExistence type="predicted"/>
<feature type="compositionally biased region" description="Low complexity" evidence="2">
    <location>
        <begin position="20"/>
        <end position="67"/>
    </location>
</feature>
<sequence length="1453" mass="163245">MSHLSKPSFFSRLRSKSRSKSPAPYASKPTAAPPASSGSSSSQTVSLPVPVQQQSPPAGQQAGHGQSNQSTPIPVIIKPPGQPNQNSPGSSKPLSNLPAGAPPSSINKKPSLWDEALSKLAQADQDQIKSQGGDKLDILKSILKAAEDAKTIAHEKAWKIKWKGEDIVIRDITEKIIVWVKKFKEVGDTIVQYDPGHAALPWAAVRFLLQVTIQDVENRGNVLIGIEKVSKIISRCSAMEQVYLHSHAPNSTSENDFKEDLVSLYSGILKFLAKAKEFFTQSIAGRIKTSILQSDFHDKYLSDVDLFESDLLKRASIMDTELLQDMNETQKSEFSAIRSLIDGFDAPIARIDARLEKMADDLDAFRRSEILEWLSITDYSSVHESVRKSITAGTCKWLHKDTKFTNWRTSSSSSIFWLRGNPGCGKTRLTGSVIKLLLEYRQKSSSQEAIAYFYVDKTREQTGNHDTVVSAIAKQLAAVHPDAPIQPPVVDMFKDREKAGRKSEAPSFDEACQLITELTKIYPQTCIVVDALDEMNNEDGQWELVEFLKKLIDTSSGLIKIFLSSRPNEAQLNTLLSDVCKHYITLGDNGADIEQFVKSTLDKLVDSRRLLKGKLPDTTRAQIIKTLTTKADGMFLWVSLQMQELIRLRSSTEVEARLRTIPLGISNLYQDIYRKIFSDGGGLDQKVARLAFQWILGAVTPISPPLLLGLLERHHQVDDLSTEDILSICRNILTLEKDTLVFTHLTAKDFILSQADFSLVACRKDVALQTLPLLISILRSPAHTFESIVENELENDMQSLKMSLAEAFAAHRPPQTPIFYALCFWTGQIQLAGGDKDNDLYQTIGEIMGTQSRPSDLFEKLVRYYSTQYPGQGIGQNIWRSGRVSGDFRLKHRQLSDFCRRMSSEDYTPLEIAIASSFPRYALWILDNEPPTADFIYEKQILQHSAKFYRADDGECFKKLLSLSAPENLRLFELFPIFEIFAQGGATDIAVHTMEHLKNVASGLKLDTELLYASLLCLALNHEVGPAFILPILLQKPTLQPEYFDNPFLFMIYWNMEEPSRLNVVKLLLDHGYNINTLLTIKPWWLEGDPQLSMSTLEAFVALNKYPWGWHNFFQLLSNYGISFSNPAAKVTSSIVGAHQGQMADLSPDLGHEAPKTKDFNTTQKSNLLELLLHRYLAELGQIFPRDNQQPIRRGPSLPHFQKNDDKLSLEQVISTIKIAIKCGAIVDNSTIMRAAHLEWIGVPEILQEIKRARPDASAVIRATIDFCQKAIITKAPNDLKVLSQYIQYNGVDIGASSTGKLEDSLVGLALAKEERLCDQKISPAAFQICTWGSARRSPWPTTEECFNSLLNSDNQQMREYLLKRGVVETGDGQRSINTLPWPHILTTQTQFNYKLRKLMERYCEPGSDVPIDPKLSQFAKSRRDSVDRFFDELLENLKDEELEDENVEDEKL</sequence>
<dbReference type="Pfam" id="PF24809">
    <property type="entry name" value="DUF7708"/>
    <property type="match status" value="1"/>
</dbReference>
<dbReference type="Proteomes" id="UP001221413">
    <property type="component" value="Unassembled WGS sequence"/>
</dbReference>
<feature type="region of interest" description="Disordered" evidence="2">
    <location>
        <begin position="1"/>
        <end position="110"/>
    </location>
</feature>
<dbReference type="InterPro" id="IPR056884">
    <property type="entry name" value="NPHP3-like_N"/>
</dbReference>
<dbReference type="Pfam" id="PF24883">
    <property type="entry name" value="NPHP3_N"/>
    <property type="match status" value="1"/>
</dbReference>
<keyword evidence="1" id="KW-0677">Repeat</keyword>
<protein>
    <submittedName>
        <fullName evidence="5">Vegetative incompatibility protein</fullName>
    </submittedName>
</protein>
<evidence type="ECO:0000256" key="2">
    <source>
        <dbReference type="SAM" id="MobiDB-lite"/>
    </source>
</evidence>
<feature type="domain" description="DUF7708" evidence="3">
    <location>
        <begin position="179"/>
        <end position="293"/>
    </location>
</feature>
<dbReference type="InterPro" id="IPR027417">
    <property type="entry name" value="P-loop_NTPase"/>
</dbReference>
<evidence type="ECO:0000256" key="1">
    <source>
        <dbReference type="ARBA" id="ARBA00022737"/>
    </source>
</evidence>
<dbReference type="EMBL" id="JAQGDS010000001">
    <property type="protein sequence ID" value="KAJ6264939.1"/>
    <property type="molecule type" value="Genomic_DNA"/>
</dbReference>
<evidence type="ECO:0000259" key="4">
    <source>
        <dbReference type="Pfam" id="PF24883"/>
    </source>
</evidence>
<feature type="compositionally biased region" description="Polar residues" evidence="2">
    <location>
        <begin position="83"/>
        <end position="94"/>
    </location>
</feature>
<accession>A0AAD6NN56</accession>
<evidence type="ECO:0000313" key="5">
    <source>
        <dbReference type="EMBL" id="KAJ6264939.1"/>
    </source>
</evidence>
<dbReference type="SUPFAM" id="SSF52540">
    <property type="entry name" value="P-loop containing nucleoside triphosphate hydrolases"/>
    <property type="match status" value="1"/>
</dbReference>